<dbReference type="AlphaFoldDB" id="A0A1S8TQ30"/>
<dbReference type="Proteomes" id="UP000190890">
    <property type="component" value="Unassembled WGS sequence"/>
</dbReference>
<organism evidence="1 2">
    <name type="scientific">Clostridium puniceum</name>
    <dbReference type="NCBI Taxonomy" id="29367"/>
    <lineage>
        <taxon>Bacteria</taxon>
        <taxon>Bacillati</taxon>
        <taxon>Bacillota</taxon>
        <taxon>Clostridia</taxon>
        <taxon>Eubacteriales</taxon>
        <taxon>Clostridiaceae</taxon>
        <taxon>Clostridium</taxon>
    </lineage>
</organism>
<proteinExistence type="predicted"/>
<keyword evidence="2" id="KW-1185">Reference proteome</keyword>
<gene>
    <name evidence="1" type="ORF">CLPUN_14490</name>
</gene>
<evidence type="ECO:0000313" key="2">
    <source>
        <dbReference type="Proteomes" id="UP000190890"/>
    </source>
</evidence>
<sequence length="61" mass="7165">MTLGLNGNHYEMQIQQVLECEIYGDSLQYIIKKIILFYKIFGKSSEQVDSKQMSIFMNVKK</sequence>
<evidence type="ECO:0000313" key="1">
    <source>
        <dbReference type="EMBL" id="OOM79769.1"/>
    </source>
</evidence>
<dbReference type="EMBL" id="LZZM01000098">
    <property type="protein sequence ID" value="OOM79769.1"/>
    <property type="molecule type" value="Genomic_DNA"/>
</dbReference>
<name>A0A1S8TQ30_9CLOT</name>
<protein>
    <submittedName>
        <fullName evidence="1">Uncharacterized protein</fullName>
    </submittedName>
</protein>
<comment type="caution">
    <text evidence="1">The sequence shown here is derived from an EMBL/GenBank/DDBJ whole genome shotgun (WGS) entry which is preliminary data.</text>
</comment>
<reference evidence="1 2" key="1">
    <citation type="submission" date="2016-05" db="EMBL/GenBank/DDBJ databases">
        <title>Microbial solvent formation.</title>
        <authorList>
            <person name="Poehlein A."/>
            <person name="Montoya Solano J.D."/>
            <person name="Flitsch S."/>
            <person name="Krabben P."/>
            <person name="Duerre P."/>
            <person name="Daniel R."/>
        </authorList>
    </citation>
    <scope>NUCLEOTIDE SEQUENCE [LARGE SCALE GENOMIC DNA]</scope>
    <source>
        <strain evidence="1 2">DSM 2619</strain>
    </source>
</reference>
<accession>A0A1S8TQ30</accession>